<feature type="domain" description="E3 ubiquitin-protein ligase listerin HEAT repeat region" evidence="4">
    <location>
        <begin position="1408"/>
        <end position="1645"/>
    </location>
</feature>
<dbReference type="InterPro" id="IPR056241">
    <property type="entry name" value="LTN1_HEAT_5th"/>
</dbReference>
<comment type="function">
    <text evidence="1">E3 ubiquitin-protein ligase. Component of the ribosome quality control complex (RQC), a ribosome-associated complex that mediates ubiquitination and extraction of incompletely synthesized nascent chains for proteasomal degradation.</text>
</comment>
<keyword evidence="1" id="KW-0479">Metal-binding</keyword>
<evidence type="ECO:0000259" key="5">
    <source>
        <dbReference type="Pfam" id="PF23009"/>
    </source>
</evidence>
<feature type="domain" description="E3 ubiquitin-protein ligase listerin N-terminal" evidence="3">
    <location>
        <begin position="62"/>
        <end position="369"/>
    </location>
</feature>
<dbReference type="Pfam" id="PF24618">
    <property type="entry name" value="LTN1_E3_ligase_5th"/>
    <property type="match status" value="1"/>
</dbReference>
<dbReference type="UniPathway" id="UPA00143"/>
<feature type="compositionally biased region" description="Basic and acidic residues" evidence="2">
    <location>
        <begin position="565"/>
        <end position="575"/>
    </location>
</feature>
<dbReference type="GO" id="GO:0043023">
    <property type="term" value="F:ribosomal large subunit binding"/>
    <property type="evidence" value="ECO:0007669"/>
    <property type="project" value="TreeGrafter"/>
</dbReference>
<dbReference type="GO" id="GO:0072344">
    <property type="term" value="P:rescue of stalled ribosome"/>
    <property type="evidence" value="ECO:0007669"/>
    <property type="project" value="UniProtKB-UniRule"/>
</dbReference>
<accession>A0A8C5MIG7</accession>
<reference evidence="7" key="1">
    <citation type="submission" date="2025-08" db="UniProtKB">
        <authorList>
            <consortium name="Ensembl"/>
        </authorList>
    </citation>
    <scope>IDENTIFICATION</scope>
</reference>
<evidence type="ECO:0000313" key="7">
    <source>
        <dbReference type="Ensembl" id="ENSLLEP00000012419.1"/>
    </source>
</evidence>
<keyword evidence="8" id="KW-1185">Reference proteome</keyword>
<dbReference type="OrthoDB" id="6108at2759"/>
<dbReference type="GeneTree" id="ENSGT00390000016055"/>
<dbReference type="InterPro" id="IPR054477">
    <property type="entry name" value="LTN1_E3_ligase_6th"/>
</dbReference>
<sequence>MGGKNKQRTKGNVRPSSSGQAAELLAKESGTVPGFIGFGSSQSDLGYVPAIQGAEEVDSLVDADFRMVLRKLSKRDVTTKLKAMQEFGAMCKEREIKAVRGVLPYWPRNYCKISLDHDRRVREATQQAFEQLILKVKKYLAPHLKSLMGYWLVAQCDTYSPAASAAKVAFEAAFPPHKQPEALAFCKEEILNVLLDNLSKETPDTLSDPQTVPDEERESKYYRVVTCSLLALKKLMCTVPSSETSSLSERIAYLLSQSKFWKYSKHKTPSIRSAFFELMSSLCQHLPAALKPEASRLCPAVLLSIDDSDAVVCPALWEAVLYTVTTIEDCWDHVNARKGVLPKLWAVLREGGRGLATVIFPNLLPFVSRVPVHITDTRLDFYNNLFDSLVQGLSSERAAVSPAECSAIISAYMECLRFAVQENGGDGEDHRKIRQILITDQLIPLINSSLKDPKLQNGPFFAQVEETIYFWEKKAESQSLGETGTQIHSALLSGFWESLSIVCVAHVDAMEAAEKDLEGVSGLLHILQNPSVSTKAFKKKKAKIRFADEEEGASGGLKPDPPPMDSKEEPILEKTRGPDISRLRQEFLDDLVCKLAELSMVYISEQSSKRHLRFLAALLKAFSSTRVFQVLVEQSFDETPSITEFPGQAVKIKDDNPAVQFLYRKLTGWLRDGGEEDSDFLVDILYSVLSCIDPTDRKALMDSLTKMDLKWSVFLHIIQKACSDPTKCSLVSDWLAGDVLGAKLISLANDLCTSGLTDKTTNAESYCSNKWSLLSLVLSEHVKNESLISEKYVERIIDQLHSALSKARDLSEAGDVEQSVSFICDVASNFFSSVKGCLQMPSAEDLLLTIFQLCAQAPDSTHLSESLLRKLEHTWHCGVKSLVCHFDSIPRGSAFLNRSAQWVKNQILTNQLSVQSLQSLVSVVDNLHCRILGFGPLAAHLLAEHLTLMMPDAEQWQKMRQCLTNQWLSKPLLDGRLSVNSETSGLDLKAFPKSWLPNHLCTASLLCKTAFHVLENNAFYEDRVIAAKTNLIVAEMLYSLQWCQELERPPAILTEYREMLRTLDITYERMKDLSDRLPAVLELLYERSKENGGIWSLSAKKLIQLRSPGREELNRLINSTEGDFPENRCQEPVVFGKSFLITRYFPMTLGNLHTIQSLCMFFCDEDKEELVMQCTARLMTCPLSAVSSIDGGVGCLAVINCCLVSEAVSSAEILPVVLKVILEWKNTQEDLFLFSSNLHDASPHLIALNIEIIRFFSLLLENLQSAEVSLDEAEWDFVMCSMLSWLEMTCESMPLIHIPLVRLFACTSCNLASRLSGYFQAASATRPENHPANLTTEWNEFFSEGIHSLLLPMLVKMTGEYKAAETSLAGPVLKSLGEALCYVSKDQLLKHKLPAKFIAGQKTNLPDSIQSLLNSLASLLLYRDRSVQVTVYHMLDKIMADLPAFDDEDLKSYGDEDEEPALSPPAALMEVLAVLEDLVESILHGVPVGEFVIIQPLKDEFCFVLGYLLTWKLILTFFKASSSQLRALYSQFLRKNKNLNKLLYNLFKLMPHTPVLPGQASDAATKDLRTFFTEELHLRVQGAATLHHEIPHLACSVYHITLKDLPAMVRLWWNSCEKRIFSVVDKFTTKYVSGVLSSQEITSVHSSTQIFDGMTVKARSATREVVANYSVDDICMELIIQLPQNYPLGSIVVESGRRVGVSVQQWRNWMLQLNTYLTHQNGSIMEGLALWKNNVDKRFEGVEDCMICFSVIHGSNYSLPKKACRTCKKKFHSECLRCVPIGRAQAGGTTLLLVEMFSRKQGQLMLLSSVMQNARSVIYGFPPHA</sequence>
<dbReference type="InterPro" id="IPR054476">
    <property type="entry name" value="Ltn1_N"/>
</dbReference>
<dbReference type="Gene3D" id="1.25.10.10">
    <property type="entry name" value="Leucine-rich Repeat Variant"/>
    <property type="match status" value="1"/>
</dbReference>
<dbReference type="FunFam" id="1.25.10.10:FF:001251">
    <property type="entry name" value="Predicted protein"/>
    <property type="match status" value="1"/>
</dbReference>
<comment type="pathway">
    <text evidence="1">Protein modification; protein ubiquitination.</text>
</comment>
<dbReference type="GO" id="GO:1990116">
    <property type="term" value="P:ribosome-associated ubiquitin-dependent protein catabolic process"/>
    <property type="evidence" value="ECO:0007669"/>
    <property type="project" value="UniProtKB-UniRule"/>
</dbReference>
<dbReference type="InterPro" id="IPR054478">
    <property type="entry name" value="LTN1_UBC"/>
</dbReference>
<evidence type="ECO:0000259" key="6">
    <source>
        <dbReference type="Pfam" id="PF24618"/>
    </source>
</evidence>
<comment type="similarity">
    <text evidence="1">Belongs to the LTN1 family.</text>
</comment>
<dbReference type="Ensembl" id="ENSLLET00000012906.1">
    <property type="protein sequence ID" value="ENSLLEP00000012419.1"/>
    <property type="gene ID" value="ENSLLEG00000007311.1"/>
</dbReference>
<feature type="domain" description="E3 ubiquitin-protein ligase listerin HEAT-repeats region" evidence="6">
    <location>
        <begin position="1203"/>
        <end position="1364"/>
    </location>
</feature>
<keyword evidence="1" id="KW-0863">Zinc-finger</keyword>
<dbReference type="GO" id="GO:1990112">
    <property type="term" value="C:RQC complex"/>
    <property type="evidence" value="ECO:0007669"/>
    <property type="project" value="UniProtKB-UniRule"/>
</dbReference>
<dbReference type="Pfam" id="PF23009">
    <property type="entry name" value="UBC_like"/>
    <property type="match status" value="1"/>
</dbReference>
<protein>
    <recommendedName>
        <fullName evidence="1">E3 ubiquitin-protein ligase listerin</fullName>
        <ecNumber evidence="1">2.3.2.27</ecNumber>
    </recommendedName>
    <alternativeName>
        <fullName evidence="1">RING-type E3 ubiquitin transferase listerin</fullName>
    </alternativeName>
</protein>
<evidence type="ECO:0000313" key="8">
    <source>
        <dbReference type="Proteomes" id="UP000694569"/>
    </source>
</evidence>
<keyword evidence="1" id="KW-0862">Zinc</keyword>
<keyword evidence="1" id="KW-0808">Transferase</keyword>
<feature type="region of interest" description="Disordered" evidence="2">
    <location>
        <begin position="1"/>
        <end position="23"/>
    </location>
</feature>
<keyword evidence="1" id="KW-0833">Ubl conjugation pathway</keyword>
<dbReference type="GO" id="GO:0008270">
    <property type="term" value="F:zinc ion binding"/>
    <property type="evidence" value="ECO:0007669"/>
    <property type="project" value="UniProtKB-KW"/>
</dbReference>
<dbReference type="InterPro" id="IPR011989">
    <property type="entry name" value="ARM-like"/>
</dbReference>
<dbReference type="PANTHER" id="PTHR12389:SF0">
    <property type="entry name" value="E3 UBIQUITIN-PROTEIN LIGASE LISTERIN"/>
    <property type="match status" value="1"/>
</dbReference>
<comment type="subunit">
    <text evidence="1">Component of the ribosome quality control complex (RQC).</text>
</comment>
<evidence type="ECO:0000259" key="3">
    <source>
        <dbReference type="Pfam" id="PF22958"/>
    </source>
</evidence>
<dbReference type="Proteomes" id="UP000694569">
    <property type="component" value="Unplaced"/>
</dbReference>
<name>A0A8C5MIG7_9ANUR</name>
<feature type="domain" description="E3 ubiquitin-protein ligase listerin ubiquitin conjugating" evidence="5">
    <location>
        <begin position="1654"/>
        <end position="1738"/>
    </location>
</feature>
<dbReference type="Pfam" id="PF22999">
    <property type="entry name" value="LTN1_E3_ligase_6th"/>
    <property type="match status" value="1"/>
</dbReference>
<dbReference type="GO" id="GO:0005829">
    <property type="term" value="C:cytosol"/>
    <property type="evidence" value="ECO:0007669"/>
    <property type="project" value="UniProtKB-UniRule"/>
</dbReference>
<feature type="region of interest" description="Disordered" evidence="2">
    <location>
        <begin position="549"/>
        <end position="575"/>
    </location>
</feature>
<reference evidence="7" key="2">
    <citation type="submission" date="2025-09" db="UniProtKB">
        <authorList>
            <consortium name="Ensembl"/>
        </authorList>
    </citation>
    <scope>IDENTIFICATION</scope>
</reference>
<feature type="compositionally biased region" description="Basic residues" evidence="2">
    <location>
        <begin position="1"/>
        <end position="11"/>
    </location>
</feature>
<evidence type="ECO:0000259" key="4">
    <source>
        <dbReference type="Pfam" id="PF22999"/>
    </source>
</evidence>
<evidence type="ECO:0000256" key="1">
    <source>
        <dbReference type="RuleBase" id="RU367090"/>
    </source>
</evidence>
<evidence type="ECO:0000256" key="2">
    <source>
        <dbReference type="SAM" id="MobiDB-lite"/>
    </source>
</evidence>
<dbReference type="EC" id="2.3.2.27" evidence="1"/>
<dbReference type="SUPFAM" id="SSF48371">
    <property type="entry name" value="ARM repeat"/>
    <property type="match status" value="1"/>
</dbReference>
<dbReference type="GO" id="GO:0016567">
    <property type="term" value="P:protein ubiquitination"/>
    <property type="evidence" value="ECO:0007669"/>
    <property type="project" value="UniProtKB-UniPathway"/>
</dbReference>
<organism evidence="7 8">
    <name type="scientific">Leptobrachium leishanense</name>
    <name type="common">Leishan spiny toad</name>
    <dbReference type="NCBI Taxonomy" id="445787"/>
    <lineage>
        <taxon>Eukaryota</taxon>
        <taxon>Metazoa</taxon>
        <taxon>Chordata</taxon>
        <taxon>Craniata</taxon>
        <taxon>Vertebrata</taxon>
        <taxon>Euteleostomi</taxon>
        <taxon>Amphibia</taxon>
        <taxon>Batrachia</taxon>
        <taxon>Anura</taxon>
        <taxon>Pelobatoidea</taxon>
        <taxon>Megophryidae</taxon>
        <taxon>Leptobrachium</taxon>
    </lineage>
</organism>
<dbReference type="InterPro" id="IPR039795">
    <property type="entry name" value="LTN1/Rkr1"/>
</dbReference>
<dbReference type="GO" id="GO:0061630">
    <property type="term" value="F:ubiquitin protein ligase activity"/>
    <property type="evidence" value="ECO:0007669"/>
    <property type="project" value="UniProtKB-UniRule"/>
</dbReference>
<gene>
    <name evidence="7" type="primary">LTN1</name>
</gene>
<proteinExistence type="inferred from homology"/>
<dbReference type="PANTHER" id="PTHR12389">
    <property type="entry name" value="ZINC FINGER PROTEIN 294"/>
    <property type="match status" value="1"/>
</dbReference>
<comment type="catalytic activity">
    <reaction evidence="1">
        <text>S-ubiquitinyl-[E2 ubiquitin-conjugating enzyme]-L-cysteine + [acceptor protein]-L-lysine = [E2 ubiquitin-conjugating enzyme]-L-cysteine + N(6)-ubiquitinyl-[acceptor protein]-L-lysine.</text>
        <dbReference type="EC" id="2.3.2.27"/>
    </reaction>
</comment>
<dbReference type="Pfam" id="PF22958">
    <property type="entry name" value="Ltn1_1st"/>
    <property type="match status" value="1"/>
</dbReference>
<dbReference type="InterPro" id="IPR016024">
    <property type="entry name" value="ARM-type_fold"/>
</dbReference>